<feature type="compositionally biased region" description="Polar residues" evidence="3">
    <location>
        <begin position="93"/>
        <end position="126"/>
    </location>
</feature>
<feature type="domain" description="Resuscitation-promoting factor core lysozyme-like" evidence="5">
    <location>
        <begin position="154"/>
        <end position="232"/>
    </location>
</feature>
<proteinExistence type="predicted"/>
<evidence type="ECO:0000256" key="4">
    <source>
        <dbReference type="SAM" id="SignalP"/>
    </source>
</evidence>
<feature type="region of interest" description="Disordered" evidence="3">
    <location>
        <begin position="90"/>
        <end position="127"/>
    </location>
</feature>
<dbReference type="RefSeq" id="WP_198617269.1">
    <property type="nucleotide sequence ID" value="NZ_JABANU010000004.1"/>
</dbReference>
<organism evidence="6 7">
    <name type="scientific">Staphylococcus canis</name>
    <dbReference type="NCBI Taxonomy" id="2724942"/>
    <lineage>
        <taxon>Bacteria</taxon>
        <taxon>Bacillati</taxon>
        <taxon>Bacillota</taxon>
        <taxon>Bacilli</taxon>
        <taxon>Bacillales</taxon>
        <taxon>Staphylococcaceae</taxon>
        <taxon>Staphylococcus</taxon>
    </lineage>
</organism>
<comment type="caution">
    <text evidence="6">The sequence shown here is derived from an EMBL/GenBank/DDBJ whole genome shotgun (WGS) entry which is preliminary data.</text>
</comment>
<feature type="chain" id="PRO_5046227964" evidence="4">
    <location>
        <begin position="24"/>
        <end position="232"/>
    </location>
</feature>
<evidence type="ECO:0000256" key="3">
    <source>
        <dbReference type="SAM" id="MobiDB-lite"/>
    </source>
</evidence>
<evidence type="ECO:0000256" key="2">
    <source>
        <dbReference type="ARBA" id="ARBA00023295"/>
    </source>
</evidence>
<keyword evidence="2" id="KW-0326">Glycosidase</keyword>
<dbReference type="InterPro" id="IPR023346">
    <property type="entry name" value="Lysozyme-like_dom_sf"/>
</dbReference>
<keyword evidence="1" id="KW-0378">Hydrolase</keyword>
<dbReference type="SUPFAM" id="SSF53955">
    <property type="entry name" value="Lysozyme-like"/>
    <property type="match status" value="1"/>
</dbReference>
<accession>A0ABS0T951</accession>
<evidence type="ECO:0000313" key="6">
    <source>
        <dbReference type="EMBL" id="MBI5974481.1"/>
    </source>
</evidence>
<evidence type="ECO:0000313" key="7">
    <source>
        <dbReference type="Proteomes" id="UP000751852"/>
    </source>
</evidence>
<dbReference type="CDD" id="cd13925">
    <property type="entry name" value="RPF"/>
    <property type="match status" value="1"/>
</dbReference>
<protein>
    <submittedName>
        <fullName evidence="6">Transglycosylase family protein</fullName>
    </submittedName>
</protein>
<dbReference type="InterPro" id="IPR010618">
    <property type="entry name" value="RPF"/>
</dbReference>
<keyword evidence="7" id="KW-1185">Reference proteome</keyword>
<dbReference type="Pfam" id="PF06737">
    <property type="entry name" value="Transglycosylas"/>
    <property type="match status" value="1"/>
</dbReference>
<evidence type="ECO:0000256" key="1">
    <source>
        <dbReference type="ARBA" id="ARBA00022801"/>
    </source>
</evidence>
<dbReference type="Proteomes" id="UP000751852">
    <property type="component" value="Unassembled WGS sequence"/>
</dbReference>
<keyword evidence="4" id="KW-0732">Signal</keyword>
<gene>
    <name evidence="6" type="ORF">HHH54_02575</name>
</gene>
<dbReference type="Gene3D" id="1.10.530.10">
    <property type="match status" value="1"/>
</dbReference>
<reference evidence="6 7" key="1">
    <citation type="submission" date="2020-04" db="EMBL/GenBank/DDBJ databases">
        <title>Staphylococcus species from domestic dog.</title>
        <authorList>
            <person name="Paterson G.K."/>
        </authorList>
    </citation>
    <scope>NUCLEOTIDE SEQUENCE [LARGE SCALE GENOMIC DNA]</scope>
    <source>
        <strain evidence="6 7">H16/1A</strain>
    </source>
</reference>
<evidence type="ECO:0000259" key="5">
    <source>
        <dbReference type="Pfam" id="PF06737"/>
    </source>
</evidence>
<sequence>MKKTLFASSLALTLGLTGVATHATDADASEMNIDKAELAQLALNNDASLNEQPVQEGAYDYTFTVDGVSYHFWSDGVHFGWSYDGFGNAPASAESTSVAQPAQTEVQDVNAEASQSTGDNTASDVQQAEPHVPYATQAPAPATTQTSTAGSGVNSHLELIKSRESGGDYGAINPTSGAAGAYQFLPSTWNAVAQSIDPSYVGVNPASAPASVQDRFAQHLYNTAGPGQWVTA</sequence>
<name>A0ABS0T951_9STAP</name>
<dbReference type="EMBL" id="JABANU010000004">
    <property type="protein sequence ID" value="MBI5974481.1"/>
    <property type="molecule type" value="Genomic_DNA"/>
</dbReference>
<feature type="signal peptide" evidence="4">
    <location>
        <begin position="1"/>
        <end position="23"/>
    </location>
</feature>